<evidence type="ECO:0000256" key="1">
    <source>
        <dbReference type="SAM" id="MobiDB-lite"/>
    </source>
</evidence>
<organism evidence="2 3">
    <name type="scientific">Plakobranchus ocellatus</name>
    <dbReference type="NCBI Taxonomy" id="259542"/>
    <lineage>
        <taxon>Eukaryota</taxon>
        <taxon>Metazoa</taxon>
        <taxon>Spiralia</taxon>
        <taxon>Lophotrochozoa</taxon>
        <taxon>Mollusca</taxon>
        <taxon>Gastropoda</taxon>
        <taxon>Heterobranchia</taxon>
        <taxon>Euthyneura</taxon>
        <taxon>Panpulmonata</taxon>
        <taxon>Sacoglossa</taxon>
        <taxon>Placobranchoidea</taxon>
        <taxon>Plakobranchidae</taxon>
        <taxon>Plakobranchus</taxon>
    </lineage>
</organism>
<proteinExistence type="predicted"/>
<dbReference type="AlphaFoldDB" id="A0AAV3YV09"/>
<feature type="region of interest" description="Disordered" evidence="1">
    <location>
        <begin position="54"/>
        <end position="75"/>
    </location>
</feature>
<keyword evidence="3" id="KW-1185">Reference proteome</keyword>
<comment type="caution">
    <text evidence="2">The sequence shown here is derived from an EMBL/GenBank/DDBJ whole genome shotgun (WGS) entry which is preliminary data.</text>
</comment>
<accession>A0AAV3YV09</accession>
<dbReference type="Proteomes" id="UP000735302">
    <property type="component" value="Unassembled WGS sequence"/>
</dbReference>
<evidence type="ECO:0000313" key="2">
    <source>
        <dbReference type="EMBL" id="GFN86908.1"/>
    </source>
</evidence>
<dbReference type="EMBL" id="BLXT01001622">
    <property type="protein sequence ID" value="GFN86908.1"/>
    <property type="molecule type" value="Genomic_DNA"/>
</dbReference>
<protein>
    <submittedName>
        <fullName evidence="2">Uncharacterized protein</fullName>
    </submittedName>
</protein>
<name>A0AAV3YV09_9GAST</name>
<evidence type="ECO:0000313" key="3">
    <source>
        <dbReference type="Proteomes" id="UP000735302"/>
    </source>
</evidence>
<gene>
    <name evidence="2" type="ORF">PoB_001341400</name>
</gene>
<sequence length="104" mass="11405">MSLPWPKRWQLAAHRKLDAQSNIKSQEGFHLPLAGKRQHELHLCKAFSPRRNIGMGLFPSSPQSPPEPKQGDPSVLCQGYPGALLPTGGIGPLLGLTQTLFEEN</sequence>
<reference evidence="2 3" key="1">
    <citation type="journal article" date="2021" name="Elife">
        <title>Chloroplast acquisition without the gene transfer in kleptoplastic sea slugs, Plakobranchus ocellatus.</title>
        <authorList>
            <person name="Maeda T."/>
            <person name="Takahashi S."/>
            <person name="Yoshida T."/>
            <person name="Shimamura S."/>
            <person name="Takaki Y."/>
            <person name="Nagai Y."/>
            <person name="Toyoda A."/>
            <person name="Suzuki Y."/>
            <person name="Arimoto A."/>
            <person name="Ishii H."/>
            <person name="Satoh N."/>
            <person name="Nishiyama T."/>
            <person name="Hasebe M."/>
            <person name="Maruyama T."/>
            <person name="Minagawa J."/>
            <person name="Obokata J."/>
            <person name="Shigenobu S."/>
        </authorList>
    </citation>
    <scope>NUCLEOTIDE SEQUENCE [LARGE SCALE GENOMIC DNA]</scope>
</reference>